<evidence type="ECO:0000313" key="5">
    <source>
        <dbReference type="EMBL" id="VAX02105.1"/>
    </source>
</evidence>
<evidence type="ECO:0000256" key="3">
    <source>
        <dbReference type="ARBA" id="ARBA00023210"/>
    </source>
</evidence>
<name>A0A3B1B715_9ZZZZ</name>
<keyword evidence="4" id="KW-0131">Cell cycle</keyword>
<dbReference type="SUPFAM" id="SSF160950">
    <property type="entry name" value="YacF-like"/>
    <property type="match status" value="1"/>
</dbReference>
<proteinExistence type="inferred from homology"/>
<dbReference type="Gene3D" id="1.10.3900.10">
    <property type="entry name" value="YacF-like"/>
    <property type="match status" value="1"/>
</dbReference>
<organism evidence="5">
    <name type="scientific">hydrothermal vent metagenome</name>
    <dbReference type="NCBI Taxonomy" id="652676"/>
    <lineage>
        <taxon>unclassified sequences</taxon>
        <taxon>metagenomes</taxon>
        <taxon>ecological metagenomes</taxon>
    </lineage>
</organism>
<dbReference type="HAMAP" id="MF_01092">
    <property type="entry name" value="ZapD"/>
    <property type="match status" value="1"/>
</dbReference>
<dbReference type="Pfam" id="PF07072">
    <property type="entry name" value="ZapD"/>
    <property type="match status" value="1"/>
</dbReference>
<dbReference type="GO" id="GO:0043093">
    <property type="term" value="P:FtsZ-dependent cytokinesis"/>
    <property type="evidence" value="ECO:0007669"/>
    <property type="project" value="TreeGrafter"/>
</dbReference>
<dbReference type="GO" id="GO:0000917">
    <property type="term" value="P:division septum assembly"/>
    <property type="evidence" value="ECO:0007669"/>
    <property type="project" value="UniProtKB-KW"/>
</dbReference>
<keyword evidence="1" id="KW-0963">Cytoplasm</keyword>
<protein>
    <recommendedName>
        <fullName evidence="6">Cell division protein ZapD</fullName>
    </recommendedName>
</protein>
<dbReference type="EMBL" id="UOFU01000248">
    <property type="protein sequence ID" value="VAX02105.1"/>
    <property type="molecule type" value="Genomic_DNA"/>
</dbReference>
<gene>
    <name evidence="5" type="ORF">MNBD_GAMMA20-6</name>
</gene>
<dbReference type="Gene3D" id="2.60.440.10">
    <property type="entry name" value="YacF-like domains"/>
    <property type="match status" value="1"/>
</dbReference>
<dbReference type="InterPro" id="IPR009777">
    <property type="entry name" value="ZapD"/>
</dbReference>
<evidence type="ECO:0000256" key="4">
    <source>
        <dbReference type="ARBA" id="ARBA00023306"/>
    </source>
</evidence>
<evidence type="ECO:0000256" key="1">
    <source>
        <dbReference type="ARBA" id="ARBA00022490"/>
    </source>
</evidence>
<keyword evidence="3" id="KW-0717">Septation</keyword>
<evidence type="ECO:0000256" key="2">
    <source>
        <dbReference type="ARBA" id="ARBA00022618"/>
    </source>
</evidence>
<dbReference type="PANTHER" id="PTHR39455">
    <property type="entry name" value="CELL DIVISION PROTEIN ZAPD"/>
    <property type="match status" value="1"/>
</dbReference>
<dbReference type="AlphaFoldDB" id="A0A3B1B715"/>
<dbReference type="GO" id="GO:0032153">
    <property type="term" value="C:cell division site"/>
    <property type="evidence" value="ECO:0007669"/>
    <property type="project" value="TreeGrafter"/>
</dbReference>
<keyword evidence="2" id="KW-0132">Cell division</keyword>
<dbReference type="NCBIfam" id="NF003656">
    <property type="entry name" value="PRK05287.1-4"/>
    <property type="match status" value="1"/>
</dbReference>
<sequence length="266" mass="30392">MPLQRIRIRPVQTPVTFYEQPLSERLRFFLRLECLFSQTRHCLRSESGQDSHTCLGNLLEILHIIGRVDIKTEVVKELERIIATLEPLAQTPGVNHDTLDSLLVTLGGLKSHLRNMDTPIAQELRDNEFFKLLLQRSGIPGGLCDFDLPPYRHWLQRHAETRIADLRHWYGCLDTLRLSVDLILKLIRESAIPENCIAEGGIYQQSLDSASPFQLIRVTLPEDSPYFVEISGGRHRFTVRLLQASISERALQATEDIPFQLSCCAL</sequence>
<evidence type="ECO:0008006" key="6">
    <source>
        <dbReference type="Google" id="ProtNLM"/>
    </source>
</evidence>
<reference evidence="5" key="1">
    <citation type="submission" date="2018-06" db="EMBL/GenBank/DDBJ databases">
        <authorList>
            <person name="Zhirakovskaya E."/>
        </authorList>
    </citation>
    <scope>NUCLEOTIDE SEQUENCE</scope>
</reference>
<accession>A0A3B1B715</accession>
<dbReference type="InterPro" id="IPR036268">
    <property type="entry name" value="ZapD_sf"/>
</dbReference>
<dbReference type="PANTHER" id="PTHR39455:SF1">
    <property type="entry name" value="CELL DIVISION PROTEIN ZAPD"/>
    <property type="match status" value="1"/>
</dbReference>
<dbReference type="InterPro" id="IPR027462">
    <property type="entry name" value="ZapD_C"/>
</dbReference>